<protein>
    <submittedName>
        <fullName evidence="2">Uncharacterized protein</fullName>
    </submittedName>
</protein>
<accession>A0A1Y2B838</accession>
<keyword evidence="1" id="KW-0812">Transmembrane</keyword>
<comment type="caution">
    <text evidence="2">The sequence shown here is derived from an EMBL/GenBank/DDBJ whole genome shotgun (WGS) entry which is preliminary data.</text>
</comment>
<sequence>VIHAARVTTVWAGLTKGKDRRDVGLLQDLFGYLTMAWGGGTLVSLLLHQPPSWLLSPTPWLIYPTAYLLLVPTRLSEYIVTTAPSLPYNLVGAYIDGMTRGVTITSLPEALSLSGVKGTSWFTPIILSGLAVSGGGWAVQLLGMHEKEWGMGVPGVLRGGILNTLDFWGGMLVGIVYAALMRTHPEFSALSDFTASVLPDDLQVKGTKALVTPETARAICVLLLGSLLAARAITLS</sequence>
<name>A0A1Y2B838_9TREE</name>
<evidence type="ECO:0000313" key="3">
    <source>
        <dbReference type="Proteomes" id="UP000193986"/>
    </source>
</evidence>
<dbReference type="OrthoDB" id="2520628at2759"/>
<evidence type="ECO:0000256" key="1">
    <source>
        <dbReference type="SAM" id="Phobius"/>
    </source>
</evidence>
<feature type="transmembrane region" description="Helical" evidence="1">
    <location>
        <begin position="160"/>
        <end position="180"/>
    </location>
</feature>
<feature type="non-terminal residue" evidence="2">
    <location>
        <position position="1"/>
    </location>
</feature>
<dbReference type="InParanoid" id="A0A1Y2B838"/>
<dbReference type="EMBL" id="MCFC01000017">
    <property type="protein sequence ID" value="ORY30992.1"/>
    <property type="molecule type" value="Genomic_DNA"/>
</dbReference>
<feature type="transmembrane region" description="Helical" evidence="1">
    <location>
        <begin position="29"/>
        <end position="48"/>
    </location>
</feature>
<dbReference type="Proteomes" id="UP000193986">
    <property type="component" value="Unassembled WGS sequence"/>
</dbReference>
<proteinExistence type="predicted"/>
<keyword evidence="3" id="KW-1185">Reference proteome</keyword>
<dbReference type="AlphaFoldDB" id="A0A1Y2B838"/>
<feature type="non-terminal residue" evidence="2">
    <location>
        <position position="236"/>
    </location>
</feature>
<organism evidence="2 3">
    <name type="scientific">Naematelia encephala</name>
    <dbReference type="NCBI Taxonomy" id="71784"/>
    <lineage>
        <taxon>Eukaryota</taxon>
        <taxon>Fungi</taxon>
        <taxon>Dikarya</taxon>
        <taxon>Basidiomycota</taxon>
        <taxon>Agaricomycotina</taxon>
        <taxon>Tremellomycetes</taxon>
        <taxon>Tremellales</taxon>
        <taxon>Naemateliaceae</taxon>
        <taxon>Naematelia</taxon>
    </lineage>
</organism>
<evidence type="ECO:0000313" key="2">
    <source>
        <dbReference type="EMBL" id="ORY30992.1"/>
    </source>
</evidence>
<feature type="transmembrane region" description="Helical" evidence="1">
    <location>
        <begin position="121"/>
        <end position="139"/>
    </location>
</feature>
<reference evidence="2 3" key="1">
    <citation type="submission" date="2016-07" db="EMBL/GenBank/DDBJ databases">
        <title>Pervasive Adenine N6-methylation of Active Genes in Fungi.</title>
        <authorList>
            <consortium name="DOE Joint Genome Institute"/>
            <person name="Mondo S.J."/>
            <person name="Dannebaum R.O."/>
            <person name="Kuo R.C."/>
            <person name="Labutti K."/>
            <person name="Haridas S."/>
            <person name="Kuo A."/>
            <person name="Salamov A."/>
            <person name="Ahrendt S.R."/>
            <person name="Lipzen A."/>
            <person name="Sullivan W."/>
            <person name="Andreopoulos W.B."/>
            <person name="Clum A."/>
            <person name="Lindquist E."/>
            <person name="Daum C."/>
            <person name="Ramamoorthy G.K."/>
            <person name="Gryganskyi A."/>
            <person name="Culley D."/>
            <person name="Magnuson J.K."/>
            <person name="James T.Y."/>
            <person name="O'Malley M.A."/>
            <person name="Stajich J.E."/>
            <person name="Spatafora J.W."/>
            <person name="Visel A."/>
            <person name="Grigoriev I.V."/>
        </authorList>
    </citation>
    <scope>NUCLEOTIDE SEQUENCE [LARGE SCALE GENOMIC DNA]</scope>
    <source>
        <strain evidence="2 3">68-887.2</strain>
    </source>
</reference>
<keyword evidence="1" id="KW-1133">Transmembrane helix</keyword>
<gene>
    <name evidence="2" type="ORF">BCR39DRAFT_455343</name>
</gene>
<keyword evidence="1" id="KW-0472">Membrane</keyword>